<protein>
    <submittedName>
        <fullName evidence="1">Uncharacterized protein</fullName>
    </submittedName>
</protein>
<reference evidence="1 2" key="1">
    <citation type="submission" date="2018-02" db="EMBL/GenBank/DDBJ databases">
        <title>Sphingobacterium KA21.</title>
        <authorList>
            <person name="Vasarhelyi B.M."/>
            <person name="Deshmukh S."/>
            <person name="Balint B."/>
            <person name="Kukolya J."/>
        </authorList>
    </citation>
    <scope>NUCLEOTIDE SEQUENCE [LARGE SCALE GENOMIC DNA]</scope>
    <source>
        <strain evidence="1 2">Ka21</strain>
    </source>
</reference>
<accession>A0ABR9TB13</accession>
<keyword evidence="2" id="KW-1185">Reference proteome</keyword>
<dbReference type="EMBL" id="PSKQ01000024">
    <property type="protein sequence ID" value="MBE8722519.1"/>
    <property type="molecule type" value="Genomic_DNA"/>
</dbReference>
<sequence length="159" mass="17951">MCSSGTEAHSEEQLIGLQLDSVVDREFIVHSIILRTRCLHLSQEALKYTDKGDIVDFSKQMANQIHGSQSQFLAVAKLVKFSLPEDLYGTAIAGLALEKSNAKSLRSNIINNYRELIELILRHYMFTLVRTDNVAIKEFVRQEIIALSNLKDACVKLKN</sequence>
<evidence type="ECO:0000313" key="1">
    <source>
        <dbReference type="EMBL" id="MBE8722519.1"/>
    </source>
</evidence>
<name>A0ABR9TB13_9SPHI</name>
<organism evidence="1 2">
    <name type="scientific">Sphingobacterium pedocola</name>
    <dbReference type="NCBI Taxonomy" id="2082722"/>
    <lineage>
        <taxon>Bacteria</taxon>
        <taxon>Pseudomonadati</taxon>
        <taxon>Bacteroidota</taxon>
        <taxon>Sphingobacteriia</taxon>
        <taxon>Sphingobacteriales</taxon>
        <taxon>Sphingobacteriaceae</taxon>
        <taxon>Sphingobacterium</taxon>
    </lineage>
</organism>
<evidence type="ECO:0000313" key="2">
    <source>
        <dbReference type="Proteomes" id="UP000618319"/>
    </source>
</evidence>
<dbReference type="Proteomes" id="UP000618319">
    <property type="component" value="Unassembled WGS sequence"/>
</dbReference>
<comment type="caution">
    <text evidence="1">The sequence shown here is derived from an EMBL/GenBank/DDBJ whole genome shotgun (WGS) entry which is preliminary data.</text>
</comment>
<gene>
    <name evidence="1" type="ORF">C4F40_17475</name>
</gene>
<proteinExistence type="predicted"/>